<comment type="function">
    <text evidence="4">Catalyzes ATP-dependent phosphorylation of adenosylcobinamide and addition of GMP to adenosylcobinamide phosphate.</text>
</comment>
<evidence type="ECO:0000256" key="14">
    <source>
        <dbReference type="ARBA" id="ARBA00022840"/>
    </source>
</evidence>
<keyword evidence="19" id="KW-1185">Reference proteome</keyword>
<dbReference type="RefSeq" id="WP_158363191.1">
    <property type="nucleotide sequence ID" value="NZ_JAOQKC010000008.1"/>
</dbReference>
<evidence type="ECO:0000256" key="1">
    <source>
        <dbReference type="ARBA" id="ARBA00000312"/>
    </source>
</evidence>
<gene>
    <name evidence="18" type="ORF">OCV63_07260</name>
</gene>
<evidence type="ECO:0000256" key="10">
    <source>
        <dbReference type="ARBA" id="ARBA00022573"/>
    </source>
</evidence>
<dbReference type="Gene3D" id="3.40.50.300">
    <property type="entry name" value="P-loop containing nucleotide triphosphate hydrolases"/>
    <property type="match status" value="1"/>
</dbReference>
<keyword evidence="10" id="KW-0169">Cobalamin biosynthesis</keyword>
<name>A0ABT2RWJ6_9FIRM</name>
<evidence type="ECO:0000256" key="13">
    <source>
        <dbReference type="ARBA" id="ARBA00022777"/>
    </source>
</evidence>
<proteinExistence type="inferred from homology"/>
<dbReference type="Proteomes" id="UP001652461">
    <property type="component" value="Unassembled WGS sequence"/>
</dbReference>
<comment type="catalytic activity">
    <reaction evidence="1">
        <text>adenosylcob(III)inamide + ATP = adenosylcob(III)inamide phosphate + ADP + H(+)</text>
        <dbReference type="Rhea" id="RHEA:15769"/>
        <dbReference type="ChEBI" id="CHEBI:2480"/>
        <dbReference type="ChEBI" id="CHEBI:15378"/>
        <dbReference type="ChEBI" id="CHEBI:30616"/>
        <dbReference type="ChEBI" id="CHEBI:58502"/>
        <dbReference type="ChEBI" id="CHEBI:456216"/>
        <dbReference type="EC" id="2.7.1.156"/>
    </reaction>
</comment>
<keyword evidence="14" id="KW-0067">ATP-binding</keyword>
<keyword evidence="12" id="KW-0547">Nucleotide-binding</keyword>
<dbReference type="InterPro" id="IPR003203">
    <property type="entry name" value="CobU/CobP"/>
</dbReference>
<evidence type="ECO:0000256" key="3">
    <source>
        <dbReference type="ARBA" id="ARBA00001522"/>
    </source>
</evidence>
<evidence type="ECO:0000256" key="15">
    <source>
        <dbReference type="ARBA" id="ARBA00023134"/>
    </source>
</evidence>
<comment type="caution">
    <text evidence="18">The sequence shown here is derived from an EMBL/GenBank/DDBJ whole genome shotgun (WGS) entry which is preliminary data.</text>
</comment>
<sequence>MLAVITGGSGSGKSEYAESVATSLAKRDGLLLYYIATMRPFGAEGMWRVERHRKLRAGKGFETIECYVNLKEQTLPEKGVVLLECMSNLTANEMFEPEGAGDDTVEAVLAGVEALRDRCVHLVIVTNDIFSDGITYDEVTALYQERLGEINRRIAAEADQAAEVICGIPLQLKNKGQSL</sequence>
<dbReference type="EC" id="2.7.1.156" evidence="8"/>
<evidence type="ECO:0000256" key="4">
    <source>
        <dbReference type="ARBA" id="ARBA00003889"/>
    </source>
</evidence>
<evidence type="ECO:0000256" key="6">
    <source>
        <dbReference type="ARBA" id="ARBA00005159"/>
    </source>
</evidence>
<dbReference type="InterPro" id="IPR027417">
    <property type="entry name" value="P-loop_NTPase"/>
</dbReference>
<dbReference type="Pfam" id="PF02283">
    <property type="entry name" value="CobU"/>
    <property type="match status" value="1"/>
</dbReference>
<evidence type="ECO:0000256" key="5">
    <source>
        <dbReference type="ARBA" id="ARBA00004692"/>
    </source>
</evidence>
<evidence type="ECO:0000256" key="16">
    <source>
        <dbReference type="ARBA" id="ARBA00029570"/>
    </source>
</evidence>
<dbReference type="PIRSF" id="PIRSF006135">
    <property type="entry name" value="CobU"/>
    <property type="match status" value="1"/>
</dbReference>
<organism evidence="18 19">
    <name type="scientific">Laedolimicola ammoniilytica</name>
    <dbReference type="NCBI Taxonomy" id="2981771"/>
    <lineage>
        <taxon>Bacteria</taxon>
        <taxon>Bacillati</taxon>
        <taxon>Bacillota</taxon>
        <taxon>Clostridia</taxon>
        <taxon>Lachnospirales</taxon>
        <taxon>Lachnospiraceae</taxon>
        <taxon>Laedolimicola</taxon>
    </lineage>
</organism>
<evidence type="ECO:0000256" key="8">
    <source>
        <dbReference type="ARBA" id="ARBA00012016"/>
    </source>
</evidence>
<dbReference type="CDD" id="cd00544">
    <property type="entry name" value="CobU"/>
    <property type="match status" value="1"/>
</dbReference>
<keyword evidence="11" id="KW-0808">Transferase</keyword>
<dbReference type="GO" id="GO:0016301">
    <property type="term" value="F:kinase activity"/>
    <property type="evidence" value="ECO:0007669"/>
    <property type="project" value="UniProtKB-KW"/>
</dbReference>
<comment type="pathway">
    <text evidence="5">Cofactor biosynthesis; adenosylcobalamin biosynthesis; adenosylcobalamin from cob(II)yrinate a,c-diamide: step 6/7.</text>
</comment>
<dbReference type="SUPFAM" id="SSF52540">
    <property type="entry name" value="P-loop containing nucleoside triphosphate hydrolases"/>
    <property type="match status" value="1"/>
</dbReference>
<evidence type="ECO:0000256" key="11">
    <source>
        <dbReference type="ARBA" id="ARBA00022679"/>
    </source>
</evidence>
<evidence type="ECO:0000256" key="7">
    <source>
        <dbReference type="ARBA" id="ARBA00007490"/>
    </source>
</evidence>
<reference evidence="18 19" key="1">
    <citation type="journal article" date="2021" name="ISME Commun">
        <title>Automated analysis of genomic sequences facilitates high-throughput and comprehensive description of bacteria.</title>
        <authorList>
            <person name="Hitch T.C.A."/>
        </authorList>
    </citation>
    <scope>NUCLEOTIDE SEQUENCE [LARGE SCALE GENOMIC DNA]</scope>
    <source>
        <strain evidence="18 19">Sanger_04</strain>
    </source>
</reference>
<protein>
    <recommendedName>
        <fullName evidence="16">Adenosylcobinamide kinase</fullName>
        <ecNumber evidence="8">2.7.1.156</ecNumber>
        <ecNumber evidence="9">2.7.7.62</ecNumber>
    </recommendedName>
    <alternativeName>
        <fullName evidence="17">Adenosylcobinamide-phosphate guanylyltransferase</fullName>
    </alternativeName>
</protein>
<comment type="catalytic activity">
    <reaction evidence="3">
        <text>adenosylcob(III)inamide + GTP = adenosylcob(III)inamide phosphate + GDP + H(+)</text>
        <dbReference type="Rhea" id="RHEA:15765"/>
        <dbReference type="ChEBI" id="CHEBI:2480"/>
        <dbReference type="ChEBI" id="CHEBI:15378"/>
        <dbReference type="ChEBI" id="CHEBI:37565"/>
        <dbReference type="ChEBI" id="CHEBI:58189"/>
        <dbReference type="ChEBI" id="CHEBI:58502"/>
        <dbReference type="EC" id="2.7.1.156"/>
    </reaction>
</comment>
<dbReference type="EMBL" id="JAOQKC010000008">
    <property type="protein sequence ID" value="MCU6696694.1"/>
    <property type="molecule type" value="Genomic_DNA"/>
</dbReference>
<dbReference type="PANTHER" id="PTHR34848">
    <property type="match status" value="1"/>
</dbReference>
<comment type="pathway">
    <text evidence="6">Cofactor biosynthesis; adenosylcobalamin biosynthesis; adenosylcobalamin from cob(II)yrinate a,c-diamide: step 5/7.</text>
</comment>
<evidence type="ECO:0000256" key="17">
    <source>
        <dbReference type="ARBA" id="ARBA00030571"/>
    </source>
</evidence>
<evidence type="ECO:0000256" key="9">
    <source>
        <dbReference type="ARBA" id="ARBA00012523"/>
    </source>
</evidence>
<keyword evidence="15" id="KW-0342">GTP-binding</keyword>
<evidence type="ECO:0000313" key="18">
    <source>
        <dbReference type="EMBL" id="MCU6696694.1"/>
    </source>
</evidence>
<evidence type="ECO:0000313" key="19">
    <source>
        <dbReference type="Proteomes" id="UP001652461"/>
    </source>
</evidence>
<comment type="catalytic activity">
    <reaction evidence="2">
        <text>adenosylcob(III)inamide phosphate + GTP + H(+) = adenosylcob(III)inamide-GDP + diphosphate</text>
        <dbReference type="Rhea" id="RHEA:22712"/>
        <dbReference type="ChEBI" id="CHEBI:15378"/>
        <dbReference type="ChEBI" id="CHEBI:33019"/>
        <dbReference type="ChEBI" id="CHEBI:37565"/>
        <dbReference type="ChEBI" id="CHEBI:58502"/>
        <dbReference type="ChEBI" id="CHEBI:60487"/>
        <dbReference type="EC" id="2.7.7.62"/>
    </reaction>
</comment>
<evidence type="ECO:0000256" key="2">
    <source>
        <dbReference type="ARBA" id="ARBA00000711"/>
    </source>
</evidence>
<evidence type="ECO:0000256" key="12">
    <source>
        <dbReference type="ARBA" id="ARBA00022741"/>
    </source>
</evidence>
<dbReference type="EC" id="2.7.7.62" evidence="9"/>
<dbReference type="GO" id="GO:0016779">
    <property type="term" value="F:nucleotidyltransferase activity"/>
    <property type="evidence" value="ECO:0007669"/>
    <property type="project" value="UniProtKB-KW"/>
</dbReference>
<accession>A0ABT2RWJ6</accession>
<keyword evidence="18" id="KW-0548">Nucleotidyltransferase</keyword>
<dbReference type="PANTHER" id="PTHR34848:SF1">
    <property type="entry name" value="BIFUNCTIONAL ADENOSYLCOBALAMIN BIOSYNTHESIS PROTEIN COBU"/>
    <property type="match status" value="1"/>
</dbReference>
<keyword evidence="13 18" id="KW-0418">Kinase</keyword>
<comment type="similarity">
    <text evidence="7">Belongs to the CobU/CobP family.</text>
</comment>